<evidence type="ECO:0000313" key="2">
    <source>
        <dbReference type="Proteomes" id="UP000324738"/>
    </source>
</evidence>
<dbReference type="EMBL" id="VTWH01000005">
    <property type="protein sequence ID" value="KAA0968615.1"/>
    <property type="molecule type" value="Genomic_DNA"/>
</dbReference>
<accession>A0A5B0DRI7</accession>
<name>A0A5B0DRI7_9HYPH</name>
<organism evidence="1 2">
    <name type="scientific">Aureimonas fodinaquatilis</name>
    <dbReference type="NCBI Taxonomy" id="2565783"/>
    <lineage>
        <taxon>Bacteria</taxon>
        <taxon>Pseudomonadati</taxon>
        <taxon>Pseudomonadota</taxon>
        <taxon>Alphaproteobacteria</taxon>
        <taxon>Hyphomicrobiales</taxon>
        <taxon>Aurantimonadaceae</taxon>
        <taxon>Aureimonas</taxon>
    </lineage>
</organism>
<dbReference type="InterPro" id="IPR002736">
    <property type="entry name" value="CitG"/>
</dbReference>
<protein>
    <submittedName>
        <fullName evidence="1">Triphosphoribosyl-dephospho-CoA synthase</fullName>
    </submittedName>
</protein>
<dbReference type="RefSeq" id="WP_149301563.1">
    <property type="nucleotide sequence ID" value="NZ_VTWH01000005.1"/>
</dbReference>
<dbReference type="Proteomes" id="UP000324738">
    <property type="component" value="Unassembled WGS sequence"/>
</dbReference>
<comment type="caution">
    <text evidence="1">The sequence shown here is derived from an EMBL/GenBank/DDBJ whole genome shotgun (WGS) entry which is preliminary data.</text>
</comment>
<dbReference type="Pfam" id="PF01874">
    <property type="entry name" value="CitG"/>
    <property type="match status" value="1"/>
</dbReference>
<reference evidence="1 2" key="1">
    <citation type="submission" date="2019-08" db="EMBL/GenBank/DDBJ databases">
        <title>Aureimonas fodiniaquatilis sp. nov., isolated from a coal mine wastewater.</title>
        <authorList>
            <person name="Kim W."/>
        </authorList>
    </citation>
    <scope>NUCLEOTIDE SEQUENCE [LARGE SCALE GENOMIC DNA]</scope>
    <source>
        <strain evidence="1 2">CAU 1482</strain>
    </source>
</reference>
<dbReference type="OrthoDB" id="8525901at2"/>
<dbReference type="AlphaFoldDB" id="A0A5B0DRI7"/>
<dbReference type="GO" id="GO:0005524">
    <property type="term" value="F:ATP binding"/>
    <property type="evidence" value="ECO:0007669"/>
    <property type="project" value="InterPro"/>
</dbReference>
<dbReference type="PANTHER" id="PTHR42280">
    <property type="entry name" value="CITG FAMILY PROTEIN"/>
    <property type="match status" value="1"/>
</dbReference>
<dbReference type="Gene3D" id="1.10.4200.10">
    <property type="entry name" value="Triphosphoribosyl-dephospho-CoA protein"/>
    <property type="match status" value="1"/>
</dbReference>
<proteinExistence type="predicted"/>
<evidence type="ECO:0000313" key="1">
    <source>
        <dbReference type="EMBL" id="KAA0968615.1"/>
    </source>
</evidence>
<gene>
    <name evidence="1" type="ORF">FPY71_17210</name>
</gene>
<dbReference type="PANTHER" id="PTHR42280:SF1">
    <property type="entry name" value="CITG FAMILY PROTEIN"/>
    <property type="match status" value="1"/>
</dbReference>
<keyword evidence="2" id="KW-1185">Reference proteome</keyword>
<dbReference type="GO" id="GO:0046917">
    <property type="term" value="F:triphosphoribosyl-dephospho-CoA synthase activity"/>
    <property type="evidence" value="ECO:0007669"/>
    <property type="project" value="InterPro"/>
</dbReference>
<sequence length="278" mass="29447">MLAAQIQSAYIAACQSELDVLKPGNVHRFAAGHGMDVAVFTASAAASAPFVTAPGQPLGQRILGAVAATQQTVGQNSNLGILLLCAPLAMAAERADTTSLQVSLHAVLQDLTMDDATLTFQAIALAAPGGLGQVAEQDVRHPPGMSLLQAMALAAGRDRIAAQYCNDFDDVFAQGMTDLTTPDALPDVLRVYLGFAGRFHDSHIQRKFGPDIAQAIQMEFRRFHEKLVMTVDPETRHCALLAFDADLKARGINPGTSADLTVATVFAAHLLRICGKPF</sequence>